<sequence>MLKFGILIILIIFFIDVTFSFGYVGHEIAAVIAQRFLSPKARASVIKLLPPEAKGNLSFIAAWADQIKRNPKYKFTSPLHYVSPPNDFPPETCSFSYTPDEPDVINAINNYTHQLDPKSGLKYWQQAIALRFLVHFIGDLHQPLHVTSKDKGGTKSRAIFEGHMTNLHYIWDSTIIYKQIRELYSNETSSDHSPNSSNSSSRDGKSYDLYVEHIIKLIKTIWIKDVSDWMACKDEIKFDTKTYSKSQIQFQQPYINNNNNDDDDDTNNNNDDNINNPKIPSHSAVCPDFWAPPLNKLNCQIVYKNYDPEIDLSIGEYYERIVKGKVMEKLLAIAGIRIAAVLNTLFS</sequence>
<evidence type="ECO:0000313" key="9">
    <source>
        <dbReference type="EMBL" id="RHZ77065.1"/>
    </source>
</evidence>
<evidence type="ECO:0000256" key="3">
    <source>
        <dbReference type="ARBA" id="ARBA00022723"/>
    </source>
</evidence>
<feature type="region of interest" description="Disordered" evidence="8">
    <location>
        <begin position="253"/>
        <end position="278"/>
    </location>
</feature>
<evidence type="ECO:0000256" key="4">
    <source>
        <dbReference type="ARBA" id="ARBA00022759"/>
    </source>
</evidence>
<dbReference type="InterPro" id="IPR008947">
    <property type="entry name" value="PLipase_C/P1_nuclease_dom_sf"/>
</dbReference>
<feature type="compositionally biased region" description="Low complexity" evidence="8">
    <location>
        <begin position="267"/>
        <end position="276"/>
    </location>
</feature>
<organism evidence="9 10">
    <name type="scientific">Diversispora epigaea</name>
    <dbReference type="NCBI Taxonomy" id="1348612"/>
    <lineage>
        <taxon>Eukaryota</taxon>
        <taxon>Fungi</taxon>
        <taxon>Fungi incertae sedis</taxon>
        <taxon>Mucoromycota</taxon>
        <taxon>Glomeromycotina</taxon>
        <taxon>Glomeromycetes</taxon>
        <taxon>Diversisporales</taxon>
        <taxon>Diversisporaceae</taxon>
        <taxon>Diversispora</taxon>
    </lineage>
</organism>
<evidence type="ECO:0000256" key="6">
    <source>
        <dbReference type="ARBA" id="ARBA00023157"/>
    </source>
</evidence>
<comment type="caution">
    <text evidence="9">The sequence shown here is derived from an EMBL/GenBank/DDBJ whole genome shotgun (WGS) entry which is preliminary data.</text>
</comment>
<evidence type="ECO:0000256" key="2">
    <source>
        <dbReference type="ARBA" id="ARBA00022722"/>
    </source>
</evidence>
<dbReference type="STRING" id="1348612.A0A397IME1"/>
<name>A0A397IME1_9GLOM</name>
<dbReference type="GO" id="GO:0004519">
    <property type="term" value="F:endonuclease activity"/>
    <property type="evidence" value="ECO:0007669"/>
    <property type="project" value="UniProtKB-KW"/>
</dbReference>
<keyword evidence="6" id="KW-1015">Disulfide bond</keyword>
<keyword evidence="10" id="KW-1185">Reference proteome</keyword>
<gene>
    <name evidence="9" type="ORF">Glove_186g172</name>
</gene>
<dbReference type="InterPro" id="IPR003154">
    <property type="entry name" value="S1/P1nuclease"/>
</dbReference>
<reference evidence="9 10" key="1">
    <citation type="submission" date="2018-08" db="EMBL/GenBank/DDBJ databases">
        <title>Genome and evolution of the arbuscular mycorrhizal fungus Diversispora epigaea (formerly Glomus versiforme) and its bacterial endosymbionts.</title>
        <authorList>
            <person name="Sun X."/>
            <person name="Fei Z."/>
            <person name="Harrison M."/>
        </authorList>
    </citation>
    <scope>NUCLEOTIDE SEQUENCE [LARGE SCALE GENOMIC DNA]</scope>
    <source>
        <strain evidence="9 10">IT104</strain>
    </source>
</reference>
<evidence type="ECO:0000256" key="5">
    <source>
        <dbReference type="ARBA" id="ARBA00022801"/>
    </source>
</evidence>
<evidence type="ECO:0000313" key="10">
    <source>
        <dbReference type="Proteomes" id="UP000266861"/>
    </source>
</evidence>
<accession>A0A397IME1</accession>
<keyword evidence="7" id="KW-0325">Glycoprotein</keyword>
<dbReference type="GO" id="GO:0016788">
    <property type="term" value="F:hydrolase activity, acting on ester bonds"/>
    <property type="evidence" value="ECO:0007669"/>
    <property type="project" value="InterPro"/>
</dbReference>
<comment type="similarity">
    <text evidence="1">Belongs to the nuclease type I family.</text>
</comment>
<dbReference type="GO" id="GO:0046872">
    <property type="term" value="F:metal ion binding"/>
    <property type="evidence" value="ECO:0007669"/>
    <property type="project" value="UniProtKB-KW"/>
</dbReference>
<keyword evidence="2" id="KW-0540">Nuclease</keyword>
<evidence type="ECO:0000256" key="8">
    <source>
        <dbReference type="SAM" id="MobiDB-lite"/>
    </source>
</evidence>
<dbReference type="OrthoDB" id="441446at2759"/>
<dbReference type="AlphaFoldDB" id="A0A397IME1"/>
<keyword evidence="4" id="KW-0255">Endonuclease</keyword>
<evidence type="ECO:0000256" key="1">
    <source>
        <dbReference type="ARBA" id="ARBA00009547"/>
    </source>
</evidence>
<dbReference type="Pfam" id="PF02265">
    <property type="entry name" value="S1-P1_nuclease"/>
    <property type="match status" value="1"/>
</dbReference>
<keyword evidence="3" id="KW-0479">Metal-binding</keyword>
<evidence type="ECO:0008006" key="11">
    <source>
        <dbReference type="Google" id="ProtNLM"/>
    </source>
</evidence>
<dbReference type="PANTHER" id="PTHR33146">
    <property type="entry name" value="ENDONUCLEASE 4"/>
    <property type="match status" value="1"/>
</dbReference>
<protein>
    <recommendedName>
        <fullName evidence="11">Phospholipase C/P1 nuclease</fullName>
    </recommendedName>
</protein>
<dbReference type="GO" id="GO:0003676">
    <property type="term" value="F:nucleic acid binding"/>
    <property type="evidence" value="ECO:0007669"/>
    <property type="project" value="InterPro"/>
</dbReference>
<dbReference type="Proteomes" id="UP000266861">
    <property type="component" value="Unassembled WGS sequence"/>
</dbReference>
<dbReference type="EMBL" id="PQFF01000176">
    <property type="protein sequence ID" value="RHZ77065.1"/>
    <property type="molecule type" value="Genomic_DNA"/>
</dbReference>
<proteinExistence type="inferred from homology"/>
<dbReference type="CDD" id="cd11010">
    <property type="entry name" value="S1-P1_nuclease"/>
    <property type="match status" value="1"/>
</dbReference>
<dbReference type="SUPFAM" id="SSF48537">
    <property type="entry name" value="Phospholipase C/P1 nuclease"/>
    <property type="match status" value="2"/>
</dbReference>
<evidence type="ECO:0000256" key="7">
    <source>
        <dbReference type="ARBA" id="ARBA00023180"/>
    </source>
</evidence>
<keyword evidence="5" id="KW-0378">Hydrolase</keyword>
<dbReference type="Gene3D" id="1.10.575.10">
    <property type="entry name" value="P1 Nuclease"/>
    <property type="match status" value="1"/>
</dbReference>
<dbReference type="PANTHER" id="PTHR33146:SF29">
    <property type="entry name" value="S1_P1 NUCLEASE"/>
    <property type="match status" value="1"/>
</dbReference>
<dbReference type="GO" id="GO:0006308">
    <property type="term" value="P:DNA catabolic process"/>
    <property type="evidence" value="ECO:0007669"/>
    <property type="project" value="InterPro"/>
</dbReference>